<sequence length="336" mass="35360">MPAPLFTAEIALPAQTTLGEGICWDPRTQLVHWVDIDESDIHSYDPVTKLHGVAHYPETKFIGTISPRGEAGPGLVAAFDTRVVIVNPPPPSTAGLASRVDDKAVAELAAPLQPDLVAKGLVRFNDGASDPRGRFVVGSCAVDEQGNVGELWSIAPDGTQKKILDGIGCSNGIDWSLDSKLMYYIDSNIPEIHVFDYDVDTGLISNRRVFATAPPDAGDGAPTKGVFDGLVVDGVGNVWSARWADSRVVAYSPDGELLLHIRTPGAKSPTIPAFGGKDLTTVYVATASANLAGEGEIQAQWPASGDVFKIEAGEGTPLGAALGKAWKGRVRHAFGG</sequence>
<dbReference type="GO" id="GO:0019853">
    <property type="term" value="P:L-ascorbic acid biosynthetic process"/>
    <property type="evidence" value="ECO:0007669"/>
    <property type="project" value="TreeGrafter"/>
</dbReference>
<dbReference type="AlphaFoldDB" id="A0AAF0YE07"/>
<proteinExistence type="inferred from homology"/>
<name>A0AAF0YE07_9TREE</name>
<dbReference type="InterPro" id="IPR011042">
    <property type="entry name" value="6-blade_b-propeller_TolB-like"/>
</dbReference>
<feature type="domain" description="SMP-30/Gluconolactonase/LRE-like region" evidence="4">
    <location>
        <begin position="18"/>
        <end position="287"/>
    </location>
</feature>
<feature type="binding site" evidence="3">
    <location>
        <position position="20"/>
    </location>
    <ligand>
        <name>a divalent metal cation</name>
        <dbReference type="ChEBI" id="CHEBI:60240"/>
    </ligand>
</feature>
<accession>A0AAF0YE07</accession>
<dbReference type="GO" id="GO:0005509">
    <property type="term" value="F:calcium ion binding"/>
    <property type="evidence" value="ECO:0007669"/>
    <property type="project" value="TreeGrafter"/>
</dbReference>
<gene>
    <name evidence="5" type="primary">Rgn</name>
    <name evidence="5" type="ORF">LOC62_06G008506</name>
</gene>
<evidence type="ECO:0000256" key="2">
    <source>
        <dbReference type="PIRSR" id="PIRSR605511-1"/>
    </source>
</evidence>
<feature type="binding site" evidence="3">
    <location>
        <position position="125"/>
    </location>
    <ligand>
        <name>substrate</name>
    </ligand>
</feature>
<dbReference type="GO" id="GO:0004341">
    <property type="term" value="F:gluconolactonase activity"/>
    <property type="evidence" value="ECO:0007669"/>
    <property type="project" value="TreeGrafter"/>
</dbReference>
<evidence type="ECO:0000313" key="6">
    <source>
        <dbReference type="Proteomes" id="UP000827549"/>
    </source>
</evidence>
<dbReference type="PANTHER" id="PTHR10907:SF47">
    <property type="entry name" value="REGUCALCIN"/>
    <property type="match status" value="1"/>
</dbReference>
<dbReference type="Pfam" id="PF08450">
    <property type="entry name" value="SGL"/>
    <property type="match status" value="1"/>
</dbReference>
<keyword evidence="6" id="KW-1185">Reference proteome</keyword>
<feature type="active site" description="Proton donor/acceptor" evidence="2">
    <location>
        <position position="228"/>
    </location>
</feature>
<feature type="binding site" evidence="3">
    <location>
        <position position="143"/>
    </location>
    <ligand>
        <name>substrate</name>
    </ligand>
</feature>
<keyword evidence="3" id="KW-0479">Metal-binding</keyword>
<evidence type="ECO:0000256" key="3">
    <source>
        <dbReference type="PIRSR" id="PIRSR605511-2"/>
    </source>
</evidence>
<dbReference type="Proteomes" id="UP000827549">
    <property type="component" value="Chromosome 6"/>
</dbReference>
<protein>
    <submittedName>
        <fullName evidence="5">Regucalcin</fullName>
    </submittedName>
</protein>
<dbReference type="SUPFAM" id="SSF63829">
    <property type="entry name" value="Calcium-dependent phosphotriesterase"/>
    <property type="match status" value="1"/>
</dbReference>
<feature type="binding site" evidence="3">
    <location>
        <position position="123"/>
    </location>
    <ligand>
        <name>substrate</name>
    </ligand>
</feature>
<comment type="cofactor">
    <cofactor evidence="3">
        <name>Zn(2+)</name>
        <dbReference type="ChEBI" id="CHEBI:29105"/>
    </cofactor>
    <text evidence="3">Binds 1 divalent metal cation per subunit.</text>
</comment>
<keyword evidence="3" id="KW-0862">Zinc</keyword>
<evidence type="ECO:0000259" key="4">
    <source>
        <dbReference type="Pfam" id="PF08450"/>
    </source>
</evidence>
<feature type="binding site" evidence="3">
    <location>
        <position position="171"/>
    </location>
    <ligand>
        <name>a divalent metal cation</name>
        <dbReference type="ChEBI" id="CHEBI:60240"/>
    </ligand>
</feature>
<dbReference type="GeneID" id="87811671"/>
<comment type="similarity">
    <text evidence="1">Belongs to the SMP-30/CGR1 family.</text>
</comment>
<dbReference type="PRINTS" id="PR01790">
    <property type="entry name" value="SMP30FAMILY"/>
</dbReference>
<dbReference type="Gene3D" id="2.120.10.30">
    <property type="entry name" value="TolB, C-terminal domain"/>
    <property type="match status" value="1"/>
</dbReference>
<evidence type="ECO:0000256" key="1">
    <source>
        <dbReference type="ARBA" id="ARBA00008853"/>
    </source>
</evidence>
<dbReference type="InterPro" id="IPR005511">
    <property type="entry name" value="SMP-30"/>
</dbReference>
<organism evidence="5 6">
    <name type="scientific">Vanrija pseudolonga</name>
    <dbReference type="NCBI Taxonomy" id="143232"/>
    <lineage>
        <taxon>Eukaryota</taxon>
        <taxon>Fungi</taxon>
        <taxon>Dikarya</taxon>
        <taxon>Basidiomycota</taxon>
        <taxon>Agaricomycotina</taxon>
        <taxon>Tremellomycetes</taxon>
        <taxon>Trichosporonales</taxon>
        <taxon>Trichosporonaceae</taxon>
        <taxon>Vanrija</taxon>
    </lineage>
</organism>
<dbReference type="PANTHER" id="PTHR10907">
    <property type="entry name" value="REGUCALCIN"/>
    <property type="match status" value="1"/>
</dbReference>
<feature type="binding site" evidence="3">
    <location>
        <position position="228"/>
    </location>
    <ligand>
        <name>a divalent metal cation</name>
        <dbReference type="ChEBI" id="CHEBI:60240"/>
    </ligand>
</feature>
<reference evidence="5" key="1">
    <citation type="submission" date="2023-10" db="EMBL/GenBank/DDBJ databases">
        <authorList>
            <person name="Noh H."/>
        </authorList>
    </citation>
    <scope>NUCLEOTIDE SEQUENCE</scope>
    <source>
        <strain evidence="5">DUCC4014</strain>
    </source>
</reference>
<evidence type="ECO:0000313" key="5">
    <source>
        <dbReference type="EMBL" id="WOO85000.1"/>
    </source>
</evidence>
<dbReference type="EMBL" id="CP086719">
    <property type="protein sequence ID" value="WOO85000.1"/>
    <property type="molecule type" value="Genomic_DNA"/>
</dbReference>
<dbReference type="InterPro" id="IPR013658">
    <property type="entry name" value="SGL"/>
</dbReference>
<dbReference type="RefSeq" id="XP_062631026.1">
    <property type="nucleotide sequence ID" value="XM_062775042.1"/>
</dbReference>